<dbReference type="KEGG" id="tut:107369349"/>
<dbReference type="EnsemblMetazoa" id="tetur31g00920.1">
    <property type="protein sequence ID" value="tetur31g00920.1"/>
    <property type="gene ID" value="tetur31g00920"/>
</dbReference>
<evidence type="ECO:0000256" key="1">
    <source>
        <dbReference type="ARBA" id="ARBA00023157"/>
    </source>
</evidence>
<dbReference type="GO" id="GO:0006629">
    <property type="term" value="P:lipid metabolic process"/>
    <property type="evidence" value="ECO:0007669"/>
    <property type="project" value="TreeGrafter"/>
</dbReference>
<feature type="signal peptide" evidence="3">
    <location>
        <begin position="1"/>
        <end position="19"/>
    </location>
</feature>
<sequence length="198" mass="22246">MKQFLSLCVFAISFALVFSTGCEECSKLVKTSLQPGNCPEPNRLPQPFDIKQYLGTWYQIKSTKPYFEDGQRCIKADYKFEATIGIFVTNSTGLDSVNNEVERVQFAKSYDQDNVFTAKAFLGSGYYLTTQYWVVDTDYNNYALVVSCNNLLGLDNSRDVWILSRKPTLDDNIVANLVAELDTVGLHGIVLGDIIQNC</sequence>
<keyword evidence="3" id="KW-0732">Signal</keyword>
<protein>
    <recommendedName>
        <fullName evidence="4">Lipocalin/cytosolic fatty-acid binding domain-containing protein</fullName>
    </recommendedName>
</protein>
<evidence type="ECO:0000313" key="6">
    <source>
        <dbReference type="Proteomes" id="UP000015104"/>
    </source>
</evidence>
<dbReference type="AlphaFoldDB" id="T1L192"/>
<dbReference type="PRINTS" id="PR00179">
    <property type="entry name" value="LIPOCALIN"/>
</dbReference>
<feature type="domain" description="Lipocalin/cytosolic fatty-acid binding" evidence="4">
    <location>
        <begin position="55"/>
        <end position="187"/>
    </location>
</feature>
<comment type="similarity">
    <text evidence="2">Belongs to the calycin superfamily. Lipocalin family.</text>
</comment>
<feature type="chain" id="PRO_5025505741" description="Lipocalin/cytosolic fatty-acid binding domain-containing protein" evidence="3">
    <location>
        <begin position="20"/>
        <end position="198"/>
    </location>
</feature>
<organism evidence="5 6">
    <name type="scientific">Tetranychus urticae</name>
    <name type="common">Two-spotted spider mite</name>
    <dbReference type="NCBI Taxonomy" id="32264"/>
    <lineage>
        <taxon>Eukaryota</taxon>
        <taxon>Metazoa</taxon>
        <taxon>Ecdysozoa</taxon>
        <taxon>Arthropoda</taxon>
        <taxon>Chelicerata</taxon>
        <taxon>Arachnida</taxon>
        <taxon>Acari</taxon>
        <taxon>Acariformes</taxon>
        <taxon>Trombidiformes</taxon>
        <taxon>Prostigmata</taxon>
        <taxon>Eleutherengona</taxon>
        <taxon>Raphignathae</taxon>
        <taxon>Tetranychoidea</taxon>
        <taxon>Tetranychidae</taxon>
        <taxon>Tetranychus</taxon>
    </lineage>
</organism>
<evidence type="ECO:0000256" key="3">
    <source>
        <dbReference type="SAM" id="SignalP"/>
    </source>
</evidence>
<dbReference type="EMBL" id="CAEY01000891">
    <property type="status" value="NOT_ANNOTATED_CDS"/>
    <property type="molecule type" value="Genomic_DNA"/>
</dbReference>
<dbReference type="GO" id="GO:0005737">
    <property type="term" value="C:cytoplasm"/>
    <property type="evidence" value="ECO:0007669"/>
    <property type="project" value="TreeGrafter"/>
</dbReference>
<evidence type="ECO:0000256" key="2">
    <source>
        <dbReference type="RuleBase" id="RU003695"/>
    </source>
</evidence>
<dbReference type="GO" id="GO:0000302">
    <property type="term" value="P:response to reactive oxygen species"/>
    <property type="evidence" value="ECO:0007669"/>
    <property type="project" value="TreeGrafter"/>
</dbReference>
<dbReference type="OMA" id="YDEYTVV"/>
<dbReference type="PROSITE" id="PS00213">
    <property type="entry name" value="LIPOCALIN"/>
    <property type="match status" value="1"/>
</dbReference>
<dbReference type="InterPro" id="IPR012674">
    <property type="entry name" value="Calycin"/>
</dbReference>
<dbReference type="eggNOG" id="KOG4824">
    <property type="taxonomic scope" value="Eukaryota"/>
</dbReference>
<dbReference type="PANTHER" id="PTHR10612">
    <property type="entry name" value="APOLIPOPROTEIN D"/>
    <property type="match status" value="1"/>
</dbReference>
<gene>
    <name evidence="5" type="primary">107369349</name>
</gene>
<dbReference type="InterPro" id="IPR003057">
    <property type="entry name" value="Invtbrt_color"/>
</dbReference>
<dbReference type="OrthoDB" id="565904at2759"/>
<dbReference type="SUPFAM" id="SSF50814">
    <property type="entry name" value="Lipocalins"/>
    <property type="match status" value="1"/>
</dbReference>
<dbReference type="InterPro" id="IPR022272">
    <property type="entry name" value="Lipocalin_CS"/>
</dbReference>
<proteinExistence type="inferred from homology"/>
<dbReference type="Gene3D" id="2.40.128.20">
    <property type="match status" value="1"/>
</dbReference>
<reference evidence="5" key="2">
    <citation type="submission" date="2015-06" db="UniProtKB">
        <authorList>
            <consortium name="EnsemblMetazoa"/>
        </authorList>
    </citation>
    <scope>IDENTIFICATION</scope>
</reference>
<dbReference type="PRINTS" id="PR01273">
    <property type="entry name" value="INVTBRTCOLOR"/>
</dbReference>
<dbReference type="Pfam" id="PF00061">
    <property type="entry name" value="Lipocalin"/>
    <property type="match status" value="1"/>
</dbReference>
<dbReference type="PROSITE" id="PS51257">
    <property type="entry name" value="PROKAR_LIPOPROTEIN"/>
    <property type="match status" value="1"/>
</dbReference>
<evidence type="ECO:0000313" key="5">
    <source>
        <dbReference type="EnsemblMetazoa" id="tetur31g00920.1"/>
    </source>
</evidence>
<dbReference type="STRING" id="32264.T1L192"/>
<reference evidence="6" key="1">
    <citation type="submission" date="2011-08" db="EMBL/GenBank/DDBJ databases">
        <authorList>
            <person name="Rombauts S."/>
        </authorList>
    </citation>
    <scope>NUCLEOTIDE SEQUENCE</scope>
    <source>
        <strain evidence="6">London</strain>
    </source>
</reference>
<dbReference type="Proteomes" id="UP000015104">
    <property type="component" value="Unassembled WGS sequence"/>
</dbReference>
<keyword evidence="6" id="KW-1185">Reference proteome</keyword>
<dbReference type="PANTHER" id="PTHR10612:SF34">
    <property type="entry name" value="APOLIPOPROTEIN D"/>
    <property type="match status" value="1"/>
</dbReference>
<dbReference type="InterPro" id="IPR000566">
    <property type="entry name" value="Lipocln_cytosolic_FA-bd_dom"/>
</dbReference>
<evidence type="ECO:0000259" key="4">
    <source>
        <dbReference type="Pfam" id="PF00061"/>
    </source>
</evidence>
<keyword evidence="1" id="KW-1015">Disulfide bond</keyword>
<dbReference type="HOGENOM" id="CLU_068449_2_1_1"/>
<dbReference type="GO" id="GO:0031409">
    <property type="term" value="F:pigment binding"/>
    <property type="evidence" value="ECO:0007669"/>
    <property type="project" value="InterPro"/>
</dbReference>
<name>T1L192_TETUR</name>
<accession>T1L192</accession>